<proteinExistence type="predicted"/>
<keyword evidence="2" id="KW-1133">Transmembrane helix</keyword>
<dbReference type="RefSeq" id="WP_127740179.1">
    <property type="nucleotide sequence ID" value="NZ_CAJCKN010000003.1"/>
</dbReference>
<keyword evidence="4" id="KW-1185">Reference proteome</keyword>
<organism evidence="3 4">
    <name type="scientific">Niallia taxi</name>
    <dbReference type="NCBI Taxonomy" id="2499688"/>
    <lineage>
        <taxon>Bacteria</taxon>
        <taxon>Bacillati</taxon>
        <taxon>Bacillota</taxon>
        <taxon>Bacilli</taxon>
        <taxon>Bacillales</taxon>
        <taxon>Bacillaceae</taxon>
        <taxon>Niallia</taxon>
    </lineage>
</organism>
<dbReference type="NCBIfam" id="NF033507">
    <property type="entry name" value="Loki-CTERM"/>
    <property type="match status" value="1"/>
</dbReference>
<protein>
    <submittedName>
        <fullName evidence="3">Uncharacterized protein</fullName>
    </submittedName>
</protein>
<dbReference type="Proteomes" id="UP000288024">
    <property type="component" value="Unassembled WGS sequence"/>
</dbReference>
<dbReference type="AlphaFoldDB" id="A0A3S2TSF8"/>
<dbReference type="GeneID" id="87617994"/>
<comment type="caution">
    <text evidence="3">The sequence shown here is derived from an EMBL/GenBank/DDBJ whole genome shotgun (WGS) entry which is preliminary data.</text>
</comment>
<evidence type="ECO:0000313" key="3">
    <source>
        <dbReference type="EMBL" id="RVT59124.1"/>
    </source>
</evidence>
<keyword evidence="2" id="KW-0472">Membrane</keyword>
<accession>A0A3S2TSF8</accession>
<evidence type="ECO:0000256" key="2">
    <source>
        <dbReference type="SAM" id="Phobius"/>
    </source>
</evidence>
<name>A0A3S2TSF8_9BACI</name>
<keyword evidence="2" id="KW-0812">Transmembrane</keyword>
<dbReference type="EMBL" id="RZTZ01000010">
    <property type="protein sequence ID" value="RVT59124.1"/>
    <property type="molecule type" value="Genomic_DNA"/>
</dbReference>
<sequence length="64" mass="7590">MNDFLNGVFSIFYGVFGFPIAIIFIIIVVAAVIQIRKRRRRRREDWHGQSHVEKIEKSDNDKNK</sequence>
<gene>
    <name evidence="3" type="ORF">EM808_20300</name>
</gene>
<feature type="transmembrane region" description="Helical" evidence="2">
    <location>
        <begin position="12"/>
        <end position="33"/>
    </location>
</feature>
<evidence type="ECO:0000256" key="1">
    <source>
        <dbReference type="SAM" id="MobiDB-lite"/>
    </source>
</evidence>
<reference evidence="3 4" key="1">
    <citation type="submission" date="2019-01" db="EMBL/GenBank/DDBJ databases">
        <title>Bacillus sp. M5HDSG1-1, whole genome shotgun sequence.</title>
        <authorList>
            <person name="Tuo L."/>
        </authorList>
    </citation>
    <scope>NUCLEOTIDE SEQUENCE [LARGE SCALE GENOMIC DNA]</scope>
    <source>
        <strain evidence="3 4">M5HDSG1-1</strain>
    </source>
</reference>
<evidence type="ECO:0000313" key="4">
    <source>
        <dbReference type="Proteomes" id="UP000288024"/>
    </source>
</evidence>
<feature type="compositionally biased region" description="Basic and acidic residues" evidence="1">
    <location>
        <begin position="43"/>
        <end position="64"/>
    </location>
</feature>
<feature type="region of interest" description="Disordered" evidence="1">
    <location>
        <begin position="41"/>
        <end position="64"/>
    </location>
</feature>